<keyword evidence="2" id="KW-0812">Transmembrane</keyword>
<proteinExistence type="predicted"/>
<evidence type="ECO:0000313" key="4">
    <source>
        <dbReference type="Proteomes" id="UP001501721"/>
    </source>
</evidence>
<gene>
    <name evidence="3" type="ORF">GCM10010422_67800</name>
</gene>
<keyword evidence="2" id="KW-0472">Membrane</keyword>
<accession>A0ABN3MRA8</accession>
<evidence type="ECO:0000313" key="3">
    <source>
        <dbReference type="EMBL" id="GAA2507153.1"/>
    </source>
</evidence>
<keyword evidence="4" id="KW-1185">Reference proteome</keyword>
<dbReference type="EMBL" id="BAAATL010000039">
    <property type="protein sequence ID" value="GAA2507153.1"/>
    <property type="molecule type" value="Genomic_DNA"/>
</dbReference>
<reference evidence="3 4" key="1">
    <citation type="journal article" date="2019" name="Int. J. Syst. Evol. Microbiol.">
        <title>The Global Catalogue of Microorganisms (GCM) 10K type strain sequencing project: providing services to taxonomists for standard genome sequencing and annotation.</title>
        <authorList>
            <consortium name="The Broad Institute Genomics Platform"/>
            <consortium name="The Broad Institute Genome Sequencing Center for Infectious Disease"/>
            <person name="Wu L."/>
            <person name="Ma J."/>
        </authorList>
    </citation>
    <scope>NUCLEOTIDE SEQUENCE [LARGE SCALE GENOMIC DNA]</scope>
    <source>
        <strain evidence="3 4">JCM 6923</strain>
    </source>
</reference>
<comment type="caution">
    <text evidence="3">The sequence shown here is derived from an EMBL/GenBank/DDBJ whole genome shotgun (WGS) entry which is preliminary data.</text>
</comment>
<feature type="region of interest" description="Disordered" evidence="1">
    <location>
        <begin position="1"/>
        <end position="25"/>
    </location>
</feature>
<protein>
    <submittedName>
        <fullName evidence="3">Uncharacterized protein</fullName>
    </submittedName>
</protein>
<evidence type="ECO:0000256" key="1">
    <source>
        <dbReference type="SAM" id="MobiDB-lite"/>
    </source>
</evidence>
<dbReference type="Proteomes" id="UP001501721">
    <property type="component" value="Unassembled WGS sequence"/>
</dbReference>
<keyword evidence="2" id="KW-1133">Transmembrane helix</keyword>
<organism evidence="3 4">
    <name type="scientific">Streptomyces graminearus</name>
    <dbReference type="NCBI Taxonomy" id="284030"/>
    <lineage>
        <taxon>Bacteria</taxon>
        <taxon>Bacillati</taxon>
        <taxon>Actinomycetota</taxon>
        <taxon>Actinomycetes</taxon>
        <taxon>Kitasatosporales</taxon>
        <taxon>Streptomycetaceae</taxon>
        <taxon>Streptomyces</taxon>
    </lineage>
</organism>
<evidence type="ECO:0000256" key="2">
    <source>
        <dbReference type="SAM" id="Phobius"/>
    </source>
</evidence>
<feature type="transmembrane region" description="Helical" evidence="2">
    <location>
        <begin position="33"/>
        <end position="54"/>
    </location>
</feature>
<sequence>MEALEKPEPEAGPTEEGEGERPVAPVRWRGRTAALIASAAALGIVAGGCVGYVVQAGRAPTKLPPLSQPVLRQGKGAVPLLTAAEDRQVKTDGDLRKLLLPKPRGARDEDSGGDGWMDLEEYATWSEDPGTGFRWALQSRLRRVAATSWRIGATYSVDIRLVQYRQEQTAGARDAVRDQEGWVGNRPGIDSVPVPGAGDGMAYVSRRPRSEPGYVPMYQAEAYASRGDIVMQMWIIGTEPVPEKKIMDLAKRQVGRL</sequence>
<name>A0ABN3MRA8_9ACTN</name>